<evidence type="ECO:0000313" key="7">
    <source>
        <dbReference type="Proteomes" id="UP000663844"/>
    </source>
</evidence>
<evidence type="ECO:0000256" key="1">
    <source>
        <dbReference type="ARBA" id="ARBA00006271"/>
    </source>
</evidence>
<sequence>IFNFIRHPLLSNSIIVPNSYTSDVHPNKANIHILTGFNCSGKTIYIKQIGLLVYMAQIGCFVPANKMRLGLMDKLFVKIHTDTHLTMGVSNFLRDLFETSFAVAGATGRSLVLIDEFGIGTNEIDGTALLASLITIWSKAEQACPHVVIATHFHDLIQ</sequence>
<dbReference type="SMART" id="SM00534">
    <property type="entry name" value="MUTSac"/>
    <property type="match status" value="1"/>
</dbReference>
<reference evidence="6" key="1">
    <citation type="submission" date="2021-02" db="EMBL/GenBank/DDBJ databases">
        <authorList>
            <person name="Nowell W R."/>
        </authorList>
    </citation>
    <scope>NUCLEOTIDE SEQUENCE</scope>
</reference>
<organism evidence="6 7">
    <name type="scientific">Adineta steineri</name>
    <dbReference type="NCBI Taxonomy" id="433720"/>
    <lineage>
        <taxon>Eukaryota</taxon>
        <taxon>Metazoa</taxon>
        <taxon>Spiralia</taxon>
        <taxon>Gnathifera</taxon>
        <taxon>Rotifera</taxon>
        <taxon>Eurotatoria</taxon>
        <taxon>Bdelloidea</taxon>
        <taxon>Adinetida</taxon>
        <taxon>Adinetidae</taxon>
        <taxon>Adineta</taxon>
    </lineage>
</organism>
<dbReference type="AlphaFoldDB" id="A0A818SGU8"/>
<dbReference type="GO" id="GO:0006298">
    <property type="term" value="P:mismatch repair"/>
    <property type="evidence" value="ECO:0007669"/>
    <property type="project" value="InterPro"/>
</dbReference>
<dbReference type="GO" id="GO:0005634">
    <property type="term" value="C:nucleus"/>
    <property type="evidence" value="ECO:0007669"/>
    <property type="project" value="TreeGrafter"/>
</dbReference>
<comment type="similarity">
    <text evidence="1">Belongs to the DNA mismatch repair MutS family.</text>
</comment>
<feature type="domain" description="DNA mismatch repair proteins mutS family" evidence="5">
    <location>
        <begin position="29"/>
        <end position="158"/>
    </location>
</feature>
<dbReference type="InterPro" id="IPR000432">
    <property type="entry name" value="DNA_mismatch_repair_MutS_C"/>
</dbReference>
<keyword evidence="2" id="KW-0547">Nucleotide-binding</keyword>
<dbReference type="GO" id="GO:0030983">
    <property type="term" value="F:mismatched DNA binding"/>
    <property type="evidence" value="ECO:0007669"/>
    <property type="project" value="InterPro"/>
</dbReference>
<protein>
    <recommendedName>
        <fullName evidence="5">DNA mismatch repair proteins mutS family domain-containing protein</fullName>
    </recommendedName>
</protein>
<name>A0A818SGU8_9BILA</name>
<keyword evidence="3" id="KW-0067">ATP-binding</keyword>
<dbReference type="PANTHER" id="PTHR11361">
    <property type="entry name" value="DNA MISMATCH REPAIR PROTEIN MUTS FAMILY MEMBER"/>
    <property type="match status" value="1"/>
</dbReference>
<dbReference type="Proteomes" id="UP000663844">
    <property type="component" value="Unassembled WGS sequence"/>
</dbReference>
<dbReference type="InterPro" id="IPR027417">
    <property type="entry name" value="P-loop_NTPase"/>
</dbReference>
<dbReference type="SUPFAM" id="SSF52540">
    <property type="entry name" value="P-loop containing nucleoside triphosphate hydrolases"/>
    <property type="match status" value="1"/>
</dbReference>
<gene>
    <name evidence="6" type="ORF">OXD698_LOCUS9904</name>
</gene>
<keyword evidence="4" id="KW-0238">DNA-binding</keyword>
<evidence type="ECO:0000313" key="6">
    <source>
        <dbReference type="EMBL" id="CAF3665860.1"/>
    </source>
</evidence>
<dbReference type="GO" id="GO:0051026">
    <property type="term" value="P:chiasma assembly"/>
    <property type="evidence" value="ECO:0007669"/>
    <property type="project" value="TreeGrafter"/>
</dbReference>
<evidence type="ECO:0000259" key="5">
    <source>
        <dbReference type="SMART" id="SM00534"/>
    </source>
</evidence>
<dbReference type="PANTHER" id="PTHR11361:SF20">
    <property type="entry name" value="MUTS PROTEIN HOMOLOG 5"/>
    <property type="match status" value="1"/>
</dbReference>
<feature type="non-terminal residue" evidence="6">
    <location>
        <position position="1"/>
    </location>
</feature>
<dbReference type="InterPro" id="IPR045076">
    <property type="entry name" value="MutS"/>
</dbReference>
<proteinExistence type="inferred from homology"/>
<dbReference type="GO" id="GO:0005524">
    <property type="term" value="F:ATP binding"/>
    <property type="evidence" value="ECO:0007669"/>
    <property type="project" value="UniProtKB-KW"/>
</dbReference>
<dbReference type="EMBL" id="CAJOAZ010000513">
    <property type="protein sequence ID" value="CAF3665860.1"/>
    <property type="molecule type" value="Genomic_DNA"/>
</dbReference>
<comment type="caution">
    <text evidence="6">The sequence shown here is derived from an EMBL/GenBank/DDBJ whole genome shotgun (WGS) entry which is preliminary data.</text>
</comment>
<evidence type="ECO:0000256" key="3">
    <source>
        <dbReference type="ARBA" id="ARBA00022840"/>
    </source>
</evidence>
<dbReference type="Pfam" id="PF00488">
    <property type="entry name" value="MutS_V"/>
    <property type="match status" value="1"/>
</dbReference>
<evidence type="ECO:0000256" key="2">
    <source>
        <dbReference type="ARBA" id="ARBA00022741"/>
    </source>
</evidence>
<evidence type="ECO:0000256" key="4">
    <source>
        <dbReference type="ARBA" id="ARBA00023125"/>
    </source>
</evidence>
<dbReference type="GO" id="GO:0140664">
    <property type="term" value="F:ATP-dependent DNA damage sensor activity"/>
    <property type="evidence" value="ECO:0007669"/>
    <property type="project" value="InterPro"/>
</dbReference>
<accession>A0A818SGU8</accession>
<dbReference type="Gene3D" id="3.40.50.300">
    <property type="entry name" value="P-loop containing nucleotide triphosphate hydrolases"/>
    <property type="match status" value="1"/>
</dbReference>